<dbReference type="PROSITE" id="PS51164">
    <property type="entry name" value="CBM1_2"/>
    <property type="match status" value="1"/>
</dbReference>
<comment type="caution">
    <text evidence="15">The sequence shown here is derived from an EMBL/GenBank/DDBJ whole genome shotgun (WGS) entry which is preliminary data.</text>
</comment>
<dbReference type="Gene3D" id="2.160.20.10">
    <property type="entry name" value="Single-stranded right-handed beta-helix, Pectin lyase-like"/>
    <property type="match status" value="1"/>
</dbReference>
<dbReference type="STRING" id="1051616.A0A3M9XVS3"/>
<comment type="function">
    <text evidence="10">Pectinolytic enzyme consist of four classes of enzymes: pectin lyase, polygalacturonase, pectin methylesterase and rhamnogalacturonase. Among pectinolytic enzymes, pectin lyase is the most important in depolymerization of pectin, since it cleaves internal glycosidic bonds of highly methylated pectins. Favors pectate, the anion, over pectin, the methyl ester.</text>
</comment>
<dbReference type="InterPro" id="IPR012334">
    <property type="entry name" value="Pectin_lyas_fold"/>
</dbReference>
<dbReference type="AlphaFoldDB" id="A0A3M9XVS3"/>
<dbReference type="GO" id="GO:0030248">
    <property type="term" value="F:cellulose binding"/>
    <property type="evidence" value="ECO:0007669"/>
    <property type="project" value="InterPro"/>
</dbReference>
<evidence type="ECO:0000256" key="12">
    <source>
        <dbReference type="SAM" id="MobiDB-lite"/>
    </source>
</evidence>
<feature type="chain" id="PRO_5018265781" description="Probable pectate lyase F" evidence="13">
    <location>
        <begin position="20"/>
        <end position="464"/>
    </location>
</feature>
<evidence type="ECO:0000256" key="8">
    <source>
        <dbReference type="ARBA" id="ARBA00022837"/>
    </source>
</evidence>
<evidence type="ECO:0000313" key="16">
    <source>
        <dbReference type="Proteomes" id="UP000267145"/>
    </source>
</evidence>
<dbReference type="PANTHER" id="PTHR33407">
    <property type="entry name" value="PECTATE LYASE F-RELATED"/>
    <property type="match status" value="1"/>
</dbReference>
<feature type="region of interest" description="Disordered" evidence="12">
    <location>
        <begin position="63"/>
        <end position="249"/>
    </location>
</feature>
<dbReference type="RefSeq" id="XP_028490133.1">
    <property type="nucleotide sequence ID" value="XM_028639026.1"/>
</dbReference>
<keyword evidence="9" id="KW-0456">Lyase</keyword>
<dbReference type="GeneID" id="39608550"/>
<comment type="cofactor">
    <cofactor evidence="2">
        <name>Ca(2+)</name>
        <dbReference type="ChEBI" id="CHEBI:29108"/>
    </cofactor>
</comment>
<reference evidence="15 16" key="1">
    <citation type="submission" date="2018-10" db="EMBL/GenBank/DDBJ databases">
        <title>Genome sequence of Verticillium nonalfalfae VnAa140.</title>
        <authorList>
            <person name="Stajich J.E."/>
            <person name="Kasson M.T."/>
        </authorList>
    </citation>
    <scope>NUCLEOTIDE SEQUENCE [LARGE SCALE GENOMIC DNA]</scope>
    <source>
        <strain evidence="15 16">VnAa140</strain>
    </source>
</reference>
<evidence type="ECO:0000256" key="5">
    <source>
        <dbReference type="ARBA" id="ARBA00012272"/>
    </source>
</evidence>
<comment type="catalytic activity">
    <reaction evidence="1">
        <text>Eliminative cleavage of (1-&gt;4)-alpha-D-galacturonan to give oligosaccharides with 4-deoxy-alpha-D-galact-4-enuronosyl groups at their non-reducing ends.</text>
        <dbReference type="EC" id="4.2.2.2"/>
    </reaction>
</comment>
<feature type="compositionally biased region" description="Acidic residues" evidence="12">
    <location>
        <begin position="64"/>
        <end position="76"/>
    </location>
</feature>
<dbReference type="PANTHER" id="PTHR33407:SF9">
    <property type="entry name" value="PECTATE LYASE F-RELATED"/>
    <property type="match status" value="1"/>
</dbReference>
<comment type="similarity">
    <text evidence="4">Belongs to the polysaccharide lyase 3 family.</text>
</comment>
<evidence type="ECO:0000256" key="13">
    <source>
        <dbReference type="SAM" id="SignalP"/>
    </source>
</evidence>
<feature type="compositionally biased region" description="Polar residues" evidence="12">
    <location>
        <begin position="162"/>
        <end position="171"/>
    </location>
</feature>
<evidence type="ECO:0000256" key="4">
    <source>
        <dbReference type="ARBA" id="ARBA00006463"/>
    </source>
</evidence>
<evidence type="ECO:0000256" key="1">
    <source>
        <dbReference type="ARBA" id="ARBA00000695"/>
    </source>
</evidence>
<evidence type="ECO:0000259" key="14">
    <source>
        <dbReference type="PROSITE" id="PS51164"/>
    </source>
</evidence>
<feature type="domain" description="CBM1" evidence="14">
    <location>
        <begin position="19"/>
        <end position="55"/>
    </location>
</feature>
<dbReference type="SUPFAM" id="SSF57180">
    <property type="entry name" value="Cellulose-binding domain"/>
    <property type="match status" value="1"/>
</dbReference>
<dbReference type="SUPFAM" id="SSF51126">
    <property type="entry name" value="Pectin lyase-like"/>
    <property type="match status" value="1"/>
</dbReference>
<feature type="compositionally biased region" description="Gly residues" evidence="12">
    <location>
        <begin position="118"/>
        <end position="128"/>
    </location>
</feature>
<evidence type="ECO:0000256" key="3">
    <source>
        <dbReference type="ARBA" id="ARBA00004613"/>
    </source>
</evidence>
<dbReference type="InterPro" id="IPR011050">
    <property type="entry name" value="Pectin_lyase_fold/virulence"/>
</dbReference>
<dbReference type="EMBL" id="RBVV01000285">
    <property type="protein sequence ID" value="RNJ51975.1"/>
    <property type="molecule type" value="Genomic_DNA"/>
</dbReference>
<comment type="subcellular location">
    <subcellularLocation>
        <location evidence="3">Secreted</location>
    </subcellularLocation>
</comment>
<keyword evidence="8" id="KW-0106">Calcium</keyword>
<evidence type="ECO:0000256" key="9">
    <source>
        <dbReference type="ARBA" id="ARBA00023239"/>
    </source>
</evidence>
<feature type="signal peptide" evidence="13">
    <location>
        <begin position="1"/>
        <end position="19"/>
    </location>
</feature>
<evidence type="ECO:0000313" key="15">
    <source>
        <dbReference type="EMBL" id="RNJ51975.1"/>
    </source>
</evidence>
<dbReference type="EC" id="4.2.2.2" evidence="5"/>
<organism evidence="15 16">
    <name type="scientific">Verticillium nonalfalfae</name>
    <dbReference type="NCBI Taxonomy" id="1051616"/>
    <lineage>
        <taxon>Eukaryota</taxon>
        <taxon>Fungi</taxon>
        <taxon>Dikarya</taxon>
        <taxon>Ascomycota</taxon>
        <taxon>Pezizomycotina</taxon>
        <taxon>Sordariomycetes</taxon>
        <taxon>Hypocreomycetidae</taxon>
        <taxon>Glomerellales</taxon>
        <taxon>Plectosphaerellaceae</taxon>
        <taxon>Verticillium</taxon>
    </lineage>
</organism>
<keyword evidence="16" id="KW-1185">Reference proteome</keyword>
<gene>
    <name evidence="15" type="ORF">D7B24_004861</name>
</gene>
<evidence type="ECO:0000256" key="10">
    <source>
        <dbReference type="ARBA" id="ARBA00025679"/>
    </source>
</evidence>
<dbReference type="InterPro" id="IPR004898">
    <property type="entry name" value="Pectate_lyase_PlyH/PlyE-like"/>
</dbReference>
<keyword evidence="7 13" id="KW-0732">Signal</keyword>
<dbReference type="GO" id="GO:0005576">
    <property type="term" value="C:extracellular region"/>
    <property type="evidence" value="ECO:0007669"/>
    <property type="project" value="UniProtKB-SubCell"/>
</dbReference>
<protein>
    <recommendedName>
        <fullName evidence="11">Probable pectate lyase F</fullName>
        <ecNumber evidence="5">4.2.2.2</ecNumber>
    </recommendedName>
</protein>
<evidence type="ECO:0000256" key="6">
    <source>
        <dbReference type="ARBA" id="ARBA00022525"/>
    </source>
</evidence>
<dbReference type="SMART" id="SM00236">
    <property type="entry name" value="fCBD"/>
    <property type="match status" value="1"/>
</dbReference>
<dbReference type="Pfam" id="PF03211">
    <property type="entry name" value="Pectate_lyase"/>
    <property type="match status" value="1"/>
</dbReference>
<feature type="compositionally biased region" description="Low complexity" evidence="12">
    <location>
        <begin position="129"/>
        <end position="139"/>
    </location>
</feature>
<name>A0A3M9XVS3_9PEZI</name>
<dbReference type="Proteomes" id="UP000267145">
    <property type="component" value="Unassembled WGS sequence"/>
</dbReference>
<dbReference type="InterPro" id="IPR035971">
    <property type="entry name" value="CBD_sf"/>
</dbReference>
<dbReference type="GO" id="GO:0045490">
    <property type="term" value="P:pectin catabolic process"/>
    <property type="evidence" value="ECO:0007669"/>
    <property type="project" value="TreeGrafter"/>
</dbReference>
<keyword evidence="6" id="KW-0964">Secreted</keyword>
<evidence type="ECO:0000256" key="11">
    <source>
        <dbReference type="ARBA" id="ARBA00039895"/>
    </source>
</evidence>
<feature type="compositionally biased region" description="Low complexity" evidence="12">
    <location>
        <begin position="147"/>
        <end position="161"/>
    </location>
</feature>
<proteinExistence type="inferred from homology"/>
<evidence type="ECO:0000256" key="2">
    <source>
        <dbReference type="ARBA" id="ARBA00001913"/>
    </source>
</evidence>
<evidence type="ECO:0000256" key="7">
    <source>
        <dbReference type="ARBA" id="ARBA00022729"/>
    </source>
</evidence>
<feature type="compositionally biased region" description="Low complexity" evidence="12">
    <location>
        <begin position="172"/>
        <end position="232"/>
    </location>
</feature>
<sequence length="464" mass="45419">MKTAVLFSISALSAYVVAAQAPLNAQCGGSGWTGETSCEAGSSCVAVDAWYSHCVRAIAVRQEEEQEQEQGGDAEEEKDKKKEEDAGQDSEQGSGSGSGDEETGGDAGNDAGGEEAGGDTGNDAGGDAGSDSGNDSGNDSGSGSGNDTGNDTGNDSGNDDTPASTLQTVVTSAAPAASSNPDSGNDSGNDSGSGSGDDTATPTDADSPSASASLSPGTPSLSGAPPSATSALPVNPGGSGTANGNIPAPAGTELASAPIKVSGALDGGMKLYDRDTVVCAGQAEGGDADAIFILDDGATLSNVIIGPNQGEGVHCLGTCTLENVWFQAVCEDAITLKQSAGTSRIIGGGAFDASDKIIQFNGFGTVEVTDFYAENYGKLVRSCGNCKGNGGARNIVIGGVKAVSGGALCGINTNLGDTCSVVDSCQSEGKSCELFEGNNDGGEPAKIGEGPDGSSCTVSGLTTC</sequence>
<dbReference type="Pfam" id="PF00734">
    <property type="entry name" value="CBM_1"/>
    <property type="match status" value="1"/>
</dbReference>
<dbReference type="GO" id="GO:0030570">
    <property type="term" value="F:pectate lyase activity"/>
    <property type="evidence" value="ECO:0007669"/>
    <property type="project" value="UniProtKB-EC"/>
</dbReference>
<dbReference type="InterPro" id="IPR000254">
    <property type="entry name" value="CBD"/>
</dbReference>
<accession>A0A3M9XVS3</accession>